<dbReference type="Proteomes" id="UP000242930">
    <property type="component" value="Unassembled WGS sequence"/>
</dbReference>
<organism evidence="2 3">
    <name type="scientific">Pseudomonas linyingensis</name>
    <dbReference type="NCBI Taxonomy" id="915471"/>
    <lineage>
        <taxon>Bacteria</taxon>
        <taxon>Pseudomonadati</taxon>
        <taxon>Pseudomonadota</taxon>
        <taxon>Gammaproteobacteria</taxon>
        <taxon>Pseudomonadales</taxon>
        <taxon>Pseudomonadaceae</taxon>
        <taxon>Pseudomonas</taxon>
    </lineage>
</organism>
<evidence type="ECO:0000259" key="1">
    <source>
        <dbReference type="Pfam" id="PF13569"/>
    </source>
</evidence>
<dbReference type="InterPro" id="IPR025406">
    <property type="entry name" value="DUF4132"/>
</dbReference>
<dbReference type="STRING" id="915471.SAMN05216201_10637"/>
<dbReference type="Pfam" id="PF13569">
    <property type="entry name" value="DUF4132"/>
    <property type="match status" value="1"/>
</dbReference>
<reference evidence="3" key="1">
    <citation type="submission" date="2016-10" db="EMBL/GenBank/DDBJ databases">
        <authorList>
            <person name="Varghese N."/>
            <person name="Submissions S."/>
        </authorList>
    </citation>
    <scope>NUCLEOTIDE SEQUENCE [LARGE SCALE GENOMIC DNA]</scope>
    <source>
        <strain evidence="3">LMG 25967</strain>
    </source>
</reference>
<sequence length="1017" mass="112345">MSKEAIDVNDEDQLVDLLVRTMAEIEAEEEAERQARANLPALDPAQAPLAELYRRIDDTLERAAFARILAERVQDGRTAEVAEFFRTCEERCLNILSHLSNDDAPWLASTETWLAFARMTIPRGQLYHCSREIPRRSPELAVELRALADGWLARARAEQLPGHQCVGLVLARILPLLWYPEMSREDCLAHIEWALALRAEVGSDYNTGWYPFIGGLGEAADLIALAERGGRLCKDVLEVYRKRVEDVPAPHGWAPWHAFFALHPELYDDNAFRDPGLIELRWSGASAERRQQLADQLFSCLSYHDRAEREYTFAVFDRLVREDAEPFVAQLREWGRYDISFNLAWKVCTEPYPELLPLMLPAIASRCENDCEASRYRRIVRHLVASRPDDLTQVPTKELVYLLPTLDAASLKATLPVLTKVVAGSSSKALRDALTGIAARFVPADLVAAGWLRKPPKNLLLACRDVLLAHPDPTAAPLLAELLAGGKLDAASASMVEERLQHLGQGAAGPTENASGEAAPAADPAAALAAVEAQAATVKRIAASVKHYDSPELLALCAPLSEHAARVLLHLAATAEEGLPPLVDKLMAPIAAENRARLALALAEVWIASNGDPKLRWALKLLPGNADDRVVDQLVAAINAWNKPRLQRAAAATEQLGEVDTLYALLRVQEIAESRKLKDMVVSSARQALRAAARRRQMSVPELFDELTPDFGLGEGLTLTVGPNAYRVELQGDLSLRVVNDKGKAAKSIPAVKDVALKPEWEAASAKLKGLASNLKTVVKQQAPRMYAALVTGKRWPLARWQRLFVQHPLLRIVGRSLIWRAEEAPELARSSFRLAEDFSLVDVEDEVLGLPEGCSVSLWHPATAEASELEAWQAYFADYEMEPMVDQLGACAELPPAELFKDEQLLAPPGLVVAQEQLAGLAKKWGYRPGPVGDGPSINEHTWRLPALELSIELHHGYFPPWMDIGTPVEIECFMVRDLSQGWAWIKPADLPKPLQATLMWQIRALQAKASEAQTK</sequence>
<proteinExistence type="predicted"/>
<evidence type="ECO:0000313" key="2">
    <source>
        <dbReference type="EMBL" id="SEJ23854.1"/>
    </source>
</evidence>
<dbReference type="RefSeq" id="WP_212633209.1">
    <property type="nucleotide sequence ID" value="NZ_FNZE01000006.1"/>
</dbReference>
<keyword evidence="3" id="KW-1185">Reference proteome</keyword>
<dbReference type="EMBL" id="FNZE01000006">
    <property type="protein sequence ID" value="SEJ23854.1"/>
    <property type="molecule type" value="Genomic_DNA"/>
</dbReference>
<feature type="domain" description="DUF4132" evidence="1">
    <location>
        <begin position="743"/>
        <end position="928"/>
    </location>
</feature>
<name>A0A1H6X8R9_9PSED</name>
<dbReference type="AlphaFoldDB" id="A0A1H6X8R9"/>
<protein>
    <recommendedName>
        <fullName evidence="1">DUF4132 domain-containing protein</fullName>
    </recommendedName>
</protein>
<accession>A0A1H6X8R9</accession>
<gene>
    <name evidence="2" type="ORF">SAMN05216201_10637</name>
</gene>
<evidence type="ECO:0000313" key="3">
    <source>
        <dbReference type="Proteomes" id="UP000242930"/>
    </source>
</evidence>